<proteinExistence type="predicted"/>
<feature type="signal peptide" evidence="1">
    <location>
        <begin position="1"/>
        <end position="23"/>
    </location>
</feature>
<keyword evidence="3" id="KW-1185">Reference proteome</keyword>
<dbReference type="AlphaFoldDB" id="A0A4C1XPN2"/>
<evidence type="ECO:0000313" key="2">
    <source>
        <dbReference type="EMBL" id="GBP64962.1"/>
    </source>
</evidence>
<evidence type="ECO:0008006" key="4">
    <source>
        <dbReference type="Google" id="ProtNLM"/>
    </source>
</evidence>
<comment type="caution">
    <text evidence="2">The sequence shown here is derived from an EMBL/GenBank/DDBJ whole genome shotgun (WGS) entry which is preliminary data.</text>
</comment>
<evidence type="ECO:0000256" key="1">
    <source>
        <dbReference type="SAM" id="SignalP"/>
    </source>
</evidence>
<sequence length="94" mass="10341">MQAMGAAILVMAALPSAFHFTSTLWPAVMRFHARVNLKHGSRLPLVKRGYGLRTPVFGAERVGRFQERHKVAIKRSVDDANFASNPTAIVPVTV</sequence>
<dbReference type="Proteomes" id="UP000299102">
    <property type="component" value="Unassembled WGS sequence"/>
</dbReference>
<protein>
    <recommendedName>
        <fullName evidence="4">Secreted protein</fullName>
    </recommendedName>
</protein>
<name>A0A4C1XPN2_EUMVA</name>
<accession>A0A4C1XPN2</accession>
<dbReference type="EMBL" id="BGZK01000915">
    <property type="protein sequence ID" value="GBP64962.1"/>
    <property type="molecule type" value="Genomic_DNA"/>
</dbReference>
<evidence type="ECO:0000313" key="3">
    <source>
        <dbReference type="Proteomes" id="UP000299102"/>
    </source>
</evidence>
<gene>
    <name evidence="2" type="ORF">EVAR_36582_1</name>
</gene>
<keyword evidence="1" id="KW-0732">Signal</keyword>
<organism evidence="2 3">
    <name type="scientific">Eumeta variegata</name>
    <name type="common">Bagworm moth</name>
    <name type="synonym">Eumeta japonica</name>
    <dbReference type="NCBI Taxonomy" id="151549"/>
    <lineage>
        <taxon>Eukaryota</taxon>
        <taxon>Metazoa</taxon>
        <taxon>Ecdysozoa</taxon>
        <taxon>Arthropoda</taxon>
        <taxon>Hexapoda</taxon>
        <taxon>Insecta</taxon>
        <taxon>Pterygota</taxon>
        <taxon>Neoptera</taxon>
        <taxon>Endopterygota</taxon>
        <taxon>Lepidoptera</taxon>
        <taxon>Glossata</taxon>
        <taxon>Ditrysia</taxon>
        <taxon>Tineoidea</taxon>
        <taxon>Psychidae</taxon>
        <taxon>Oiketicinae</taxon>
        <taxon>Eumeta</taxon>
    </lineage>
</organism>
<reference evidence="2 3" key="1">
    <citation type="journal article" date="2019" name="Commun. Biol.">
        <title>The bagworm genome reveals a unique fibroin gene that provides high tensile strength.</title>
        <authorList>
            <person name="Kono N."/>
            <person name="Nakamura H."/>
            <person name="Ohtoshi R."/>
            <person name="Tomita M."/>
            <person name="Numata K."/>
            <person name="Arakawa K."/>
        </authorList>
    </citation>
    <scope>NUCLEOTIDE SEQUENCE [LARGE SCALE GENOMIC DNA]</scope>
</reference>
<feature type="chain" id="PRO_5020027114" description="Secreted protein" evidence="1">
    <location>
        <begin position="24"/>
        <end position="94"/>
    </location>
</feature>